<proteinExistence type="predicted"/>
<protein>
    <submittedName>
        <fullName evidence="2">Uncharacterized protein</fullName>
    </submittedName>
</protein>
<dbReference type="Proteomes" id="UP000199545">
    <property type="component" value="Unassembled WGS sequence"/>
</dbReference>
<dbReference type="AlphaFoldDB" id="A0A1I3P558"/>
<keyword evidence="1" id="KW-0812">Transmembrane</keyword>
<sequence length="110" mass="12717">MILIQSWFQRSFAIIFLVLILYFLLFPVWIMAMPDFHVETPKIEPAQVETKTKVEPVQMKDIGACLWIGSAIYLNRNGIRRGLSKTWGWIIDTGTRTKDKILPVRLVAVL</sequence>
<keyword evidence="3" id="KW-1185">Reference proteome</keyword>
<dbReference type="EMBL" id="FORR01000005">
    <property type="protein sequence ID" value="SFJ16542.1"/>
    <property type="molecule type" value="Genomic_DNA"/>
</dbReference>
<evidence type="ECO:0000313" key="3">
    <source>
        <dbReference type="Proteomes" id="UP000199545"/>
    </source>
</evidence>
<reference evidence="2 3" key="1">
    <citation type="submission" date="2016-10" db="EMBL/GenBank/DDBJ databases">
        <authorList>
            <person name="de Groot N.N."/>
        </authorList>
    </citation>
    <scope>NUCLEOTIDE SEQUENCE [LARGE SCALE GENOMIC DNA]</scope>
    <source>
        <strain evidence="2 3">DSM 44778</strain>
    </source>
</reference>
<dbReference type="RefSeq" id="WP_093229150.1">
    <property type="nucleotide sequence ID" value="NZ_FORR01000005.1"/>
</dbReference>
<accession>A0A1I3P558</accession>
<evidence type="ECO:0000313" key="2">
    <source>
        <dbReference type="EMBL" id="SFJ16542.1"/>
    </source>
</evidence>
<evidence type="ECO:0000256" key="1">
    <source>
        <dbReference type="SAM" id="Phobius"/>
    </source>
</evidence>
<feature type="transmembrane region" description="Helical" evidence="1">
    <location>
        <begin position="12"/>
        <end position="32"/>
    </location>
</feature>
<keyword evidence="1" id="KW-1133">Transmembrane helix</keyword>
<name>A0A1I3P558_9BACL</name>
<keyword evidence="1" id="KW-0472">Membrane</keyword>
<gene>
    <name evidence="2" type="ORF">SAMN05421852_10591</name>
</gene>
<organism evidence="2 3">
    <name type="scientific">Thermoflavimicrobium dichotomicum</name>
    <dbReference type="NCBI Taxonomy" id="46223"/>
    <lineage>
        <taxon>Bacteria</taxon>
        <taxon>Bacillati</taxon>
        <taxon>Bacillota</taxon>
        <taxon>Bacilli</taxon>
        <taxon>Bacillales</taxon>
        <taxon>Thermoactinomycetaceae</taxon>
        <taxon>Thermoflavimicrobium</taxon>
    </lineage>
</organism>